<dbReference type="InterPro" id="IPR013083">
    <property type="entry name" value="Znf_RING/FYVE/PHD"/>
</dbReference>
<dbReference type="AlphaFoldDB" id="A0A4U5MKL5"/>
<comment type="caution">
    <text evidence="2">The sequence shown here is derived from an EMBL/GenBank/DDBJ whole genome shotgun (WGS) entry which is preliminary data.</text>
</comment>
<sequence>MATLTTSCRMCNTFSNQESLFSPCECPAAIHRACLTKYHLLDRSNIRSCQDCGFEFVYQCPFGERNWFAFSRALSWAKLNIVFNVFWFGVEVPIVYCIVRFVKEFPADFSGKVFSAGLLGVPALFFGTLNLLGAGFLTEIVKYNQFGAVDVPEHYALRNVNEEELREKKTAMEHVETVLEMLFRYRMPIGVAGIAGFGAAVAYFS</sequence>
<evidence type="ECO:0000313" key="2">
    <source>
        <dbReference type="EMBL" id="TKR69947.1"/>
    </source>
</evidence>
<evidence type="ECO:0008006" key="4">
    <source>
        <dbReference type="Google" id="ProtNLM"/>
    </source>
</evidence>
<feature type="transmembrane region" description="Helical" evidence="1">
    <location>
        <begin position="187"/>
        <end position="204"/>
    </location>
</feature>
<accession>A0A4U5MKL5</accession>
<evidence type="ECO:0000313" key="3">
    <source>
        <dbReference type="Proteomes" id="UP000298663"/>
    </source>
</evidence>
<organism evidence="2 3">
    <name type="scientific">Steinernema carpocapsae</name>
    <name type="common">Entomopathogenic nematode</name>
    <dbReference type="NCBI Taxonomy" id="34508"/>
    <lineage>
        <taxon>Eukaryota</taxon>
        <taxon>Metazoa</taxon>
        <taxon>Ecdysozoa</taxon>
        <taxon>Nematoda</taxon>
        <taxon>Chromadorea</taxon>
        <taxon>Rhabditida</taxon>
        <taxon>Tylenchina</taxon>
        <taxon>Panagrolaimomorpha</taxon>
        <taxon>Strongyloidoidea</taxon>
        <taxon>Steinernematidae</taxon>
        <taxon>Steinernema</taxon>
    </lineage>
</organism>
<feature type="transmembrane region" description="Helical" evidence="1">
    <location>
        <begin position="114"/>
        <end position="137"/>
    </location>
</feature>
<reference evidence="2 3" key="2">
    <citation type="journal article" date="2019" name="G3 (Bethesda)">
        <title>Hybrid Assembly of the Genome of the Entomopathogenic Nematode Steinernema carpocapsae Identifies the X-Chromosome.</title>
        <authorList>
            <person name="Serra L."/>
            <person name="Macchietto M."/>
            <person name="Macias-Munoz A."/>
            <person name="McGill C.J."/>
            <person name="Rodriguez I.M."/>
            <person name="Rodriguez B."/>
            <person name="Murad R."/>
            <person name="Mortazavi A."/>
        </authorList>
    </citation>
    <scope>NUCLEOTIDE SEQUENCE [LARGE SCALE GENOMIC DNA]</scope>
    <source>
        <strain evidence="2 3">ALL</strain>
    </source>
</reference>
<protein>
    <recommendedName>
        <fullName evidence="4">RING-CH-type domain-containing protein</fullName>
    </recommendedName>
</protein>
<dbReference type="Proteomes" id="UP000298663">
    <property type="component" value="Unassembled WGS sequence"/>
</dbReference>
<gene>
    <name evidence="2" type="ORF">L596_022030</name>
</gene>
<proteinExistence type="predicted"/>
<name>A0A4U5MKL5_STECR</name>
<reference evidence="2 3" key="1">
    <citation type="journal article" date="2015" name="Genome Biol.">
        <title>Comparative genomics of Steinernema reveals deeply conserved gene regulatory networks.</title>
        <authorList>
            <person name="Dillman A.R."/>
            <person name="Macchietto M."/>
            <person name="Porter C.F."/>
            <person name="Rogers A."/>
            <person name="Williams B."/>
            <person name="Antoshechkin I."/>
            <person name="Lee M.M."/>
            <person name="Goodwin Z."/>
            <person name="Lu X."/>
            <person name="Lewis E.E."/>
            <person name="Goodrich-Blair H."/>
            <person name="Stock S.P."/>
            <person name="Adams B.J."/>
            <person name="Sternberg P.W."/>
            <person name="Mortazavi A."/>
        </authorList>
    </citation>
    <scope>NUCLEOTIDE SEQUENCE [LARGE SCALE GENOMIC DNA]</scope>
    <source>
        <strain evidence="2 3">ALL</strain>
    </source>
</reference>
<keyword evidence="3" id="KW-1185">Reference proteome</keyword>
<dbReference type="Gene3D" id="3.30.40.10">
    <property type="entry name" value="Zinc/RING finger domain, C3HC4 (zinc finger)"/>
    <property type="match status" value="1"/>
</dbReference>
<feature type="transmembrane region" description="Helical" evidence="1">
    <location>
        <begin position="81"/>
        <end position="102"/>
    </location>
</feature>
<keyword evidence="1" id="KW-1133">Transmembrane helix</keyword>
<evidence type="ECO:0000256" key="1">
    <source>
        <dbReference type="SAM" id="Phobius"/>
    </source>
</evidence>
<keyword evidence="1" id="KW-0472">Membrane</keyword>
<dbReference type="EMBL" id="AZBU02000007">
    <property type="protein sequence ID" value="TKR69947.1"/>
    <property type="molecule type" value="Genomic_DNA"/>
</dbReference>
<keyword evidence="1" id="KW-0812">Transmembrane</keyword>